<keyword evidence="6" id="KW-0472">Membrane</keyword>
<dbReference type="Proteomes" id="UP000215902">
    <property type="component" value="Unassembled WGS sequence"/>
</dbReference>
<dbReference type="PANTHER" id="PTHR13943">
    <property type="entry name" value="HRAS-LIKE SUPPRESSOR - RELATED"/>
    <property type="match status" value="1"/>
</dbReference>
<evidence type="ECO:0000313" key="9">
    <source>
        <dbReference type="Proteomes" id="UP000215902"/>
    </source>
</evidence>
<evidence type="ECO:0000256" key="6">
    <source>
        <dbReference type="SAM" id="Phobius"/>
    </source>
</evidence>
<dbReference type="GO" id="GO:0004623">
    <property type="term" value="F:phospholipase A2 activity"/>
    <property type="evidence" value="ECO:0007669"/>
    <property type="project" value="TreeGrafter"/>
</dbReference>
<feature type="transmembrane region" description="Helical" evidence="6">
    <location>
        <begin position="500"/>
        <end position="521"/>
    </location>
</feature>
<accession>A0A267H4W0</accession>
<keyword evidence="2" id="KW-0808">Transferase</keyword>
<dbReference type="OrthoDB" id="421951at2759"/>
<evidence type="ECO:0000313" key="8">
    <source>
        <dbReference type="EMBL" id="PAA93306.1"/>
    </source>
</evidence>
<comment type="similarity">
    <text evidence="1">Belongs to the H-rev107 family.</text>
</comment>
<keyword evidence="4" id="KW-0443">Lipid metabolism</keyword>
<evidence type="ECO:0000256" key="3">
    <source>
        <dbReference type="ARBA" id="ARBA00022801"/>
    </source>
</evidence>
<dbReference type="PANTHER" id="PTHR13943:SF77">
    <property type="entry name" value="LRAT DOMAIN-CONTAINING PROTEIN"/>
    <property type="match status" value="1"/>
</dbReference>
<evidence type="ECO:0000256" key="5">
    <source>
        <dbReference type="SAM" id="MobiDB-lite"/>
    </source>
</evidence>
<dbReference type="GO" id="GO:0008970">
    <property type="term" value="F:phospholipase A1 activity"/>
    <property type="evidence" value="ECO:0007669"/>
    <property type="project" value="TreeGrafter"/>
</dbReference>
<keyword evidence="6" id="KW-1133">Transmembrane helix</keyword>
<dbReference type="InterPro" id="IPR051496">
    <property type="entry name" value="H-rev107_PLA/AT"/>
</dbReference>
<keyword evidence="9" id="KW-1185">Reference proteome</keyword>
<proteinExistence type="inferred from homology"/>
<feature type="region of interest" description="Disordered" evidence="5">
    <location>
        <begin position="1"/>
        <end position="21"/>
    </location>
</feature>
<evidence type="ECO:0000256" key="4">
    <source>
        <dbReference type="ARBA" id="ARBA00023098"/>
    </source>
</evidence>
<feature type="domain" description="LRAT" evidence="7">
    <location>
        <begin position="364"/>
        <end position="460"/>
    </location>
</feature>
<dbReference type="AlphaFoldDB" id="A0A267H4W0"/>
<keyword evidence="3" id="KW-0378">Hydrolase</keyword>
<feature type="transmembrane region" description="Helical" evidence="6">
    <location>
        <begin position="570"/>
        <end position="591"/>
    </location>
</feature>
<sequence>MADASRSQSKTKNRGKHRIPKSKLFKVTRPESIKPGTAIAFSNGLVRQHALVLGPDKVKVQNGYIEVELIYFRHHRLPSRLKLIPVKKRLKIDKIRRIEYESGEPQPSAVARALSRKYEQGHHIQWNNSRHFVRWCCIEHPSNREQCRVPIDDLRQLMVDKGSRTENEVVENLFTGCHIEFTRLVPLTNIRLYSHHAYLHELKILQDGLAEGAMYEKGTLHPKVCEKTVDLSNATIKLVKYSGFKKLTGELGETRLRQVEGRTFLDVRDRTKAGSKVRDSDFCFWFMTGADLEYLFGRRLKQLQKNVNELAKLKVLYEHSDTFARIESATLEKLRDGGSQPLKPFSHLIVETKETRCGFSEKTQVRHYVFKNWSENSRDKMEAVTYAVTKDAGCLQTEVQEVKSIVRVTGPNQVVKVVDDEHPESMTIKNNFEALDEDKKYNLLCDNCEHFVNQLKYGEKSSKQVECCLPGSKMRIFGGAIWTLFRSASYFASSFPFASYWPEVGFGIFVILVLIGQLIYLRCSRRWKSVSSDERLQRVANIILPSSFALAAIVLGAILTELTVVKDMVWWRRLLIVAGIGLFFLLLGSTLTRIPSLCRSSLCYVCCENQAKESDERSQNYATDLETGAYIALSVSNEHSQKQ</sequence>
<protein>
    <recommendedName>
        <fullName evidence="7">LRAT domain-containing protein</fullName>
    </recommendedName>
</protein>
<evidence type="ECO:0000259" key="7">
    <source>
        <dbReference type="Pfam" id="PF04970"/>
    </source>
</evidence>
<dbReference type="EMBL" id="NIVC01000031">
    <property type="protein sequence ID" value="PAA93306.1"/>
    <property type="molecule type" value="Genomic_DNA"/>
</dbReference>
<gene>
    <name evidence="8" type="ORF">BOX15_Mlig001054g2</name>
</gene>
<evidence type="ECO:0000256" key="1">
    <source>
        <dbReference type="ARBA" id="ARBA00007824"/>
    </source>
</evidence>
<dbReference type="GO" id="GO:0070292">
    <property type="term" value="P:N-acylphosphatidylethanolamine metabolic process"/>
    <property type="evidence" value="ECO:0007669"/>
    <property type="project" value="TreeGrafter"/>
</dbReference>
<dbReference type="GO" id="GO:0016410">
    <property type="term" value="F:N-acyltransferase activity"/>
    <property type="evidence" value="ECO:0007669"/>
    <property type="project" value="TreeGrafter"/>
</dbReference>
<keyword evidence="6" id="KW-0812">Transmembrane</keyword>
<feature type="transmembrane region" description="Helical" evidence="6">
    <location>
        <begin position="542"/>
        <end position="564"/>
    </location>
</feature>
<organism evidence="8 9">
    <name type="scientific">Macrostomum lignano</name>
    <dbReference type="NCBI Taxonomy" id="282301"/>
    <lineage>
        <taxon>Eukaryota</taxon>
        <taxon>Metazoa</taxon>
        <taxon>Spiralia</taxon>
        <taxon>Lophotrochozoa</taxon>
        <taxon>Platyhelminthes</taxon>
        <taxon>Rhabditophora</taxon>
        <taxon>Macrostomorpha</taxon>
        <taxon>Macrostomida</taxon>
        <taxon>Macrostomidae</taxon>
        <taxon>Macrostomum</taxon>
    </lineage>
</organism>
<dbReference type="GO" id="GO:0005737">
    <property type="term" value="C:cytoplasm"/>
    <property type="evidence" value="ECO:0007669"/>
    <property type="project" value="TreeGrafter"/>
</dbReference>
<reference evidence="8 9" key="1">
    <citation type="submission" date="2017-06" db="EMBL/GenBank/DDBJ databases">
        <title>A platform for efficient transgenesis in Macrostomum lignano, a flatworm model organism for stem cell research.</title>
        <authorList>
            <person name="Berezikov E."/>
        </authorList>
    </citation>
    <scope>NUCLEOTIDE SEQUENCE [LARGE SCALE GENOMIC DNA]</scope>
    <source>
        <strain evidence="8">DV1</strain>
        <tissue evidence="8">Whole organism</tissue>
    </source>
</reference>
<dbReference type="Pfam" id="PF04970">
    <property type="entry name" value="LRAT"/>
    <property type="match status" value="1"/>
</dbReference>
<name>A0A267H4W0_9PLAT</name>
<feature type="compositionally biased region" description="Basic residues" evidence="5">
    <location>
        <begin position="9"/>
        <end position="21"/>
    </location>
</feature>
<dbReference type="Gene3D" id="3.90.1720.10">
    <property type="entry name" value="endopeptidase domain like (from Nostoc punctiforme)"/>
    <property type="match status" value="1"/>
</dbReference>
<comment type="caution">
    <text evidence="8">The sequence shown here is derived from an EMBL/GenBank/DDBJ whole genome shotgun (WGS) entry which is preliminary data.</text>
</comment>
<evidence type="ECO:0000256" key="2">
    <source>
        <dbReference type="ARBA" id="ARBA00022679"/>
    </source>
</evidence>
<dbReference type="InterPro" id="IPR007053">
    <property type="entry name" value="LRAT_dom"/>
</dbReference>